<keyword evidence="10" id="KW-1185">Reference proteome</keyword>
<evidence type="ECO:0000313" key="9">
    <source>
        <dbReference type="EMBL" id="KAK7754180.1"/>
    </source>
</evidence>
<evidence type="ECO:0000256" key="1">
    <source>
        <dbReference type="ARBA" id="ARBA00004141"/>
    </source>
</evidence>
<accession>A0AAN9UXR8</accession>
<dbReference type="GO" id="GO:0022857">
    <property type="term" value="F:transmembrane transporter activity"/>
    <property type="evidence" value="ECO:0007669"/>
    <property type="project" value="InterPro"/>
</dbReference>
<dbReference type="InterPro" id="IPR036259">
    <property type="entry name" value="MFS_trans_sf"/>
</dbReference>
<dbReference type="PANTHER" id="PTHR23501:SF199">
    <property type="entry name" value="MFS EFFLUX TRANSPORTER INPD-RELATED"/>
    <property type="match status" value="1"/>
</dbReference>
<comment type="subcellular location">
    <subcellularLocation>
        <location evidence="1">Membrane</location>
        <topology evidence="1">Multi-pass membrane protein</topology>
    </subcellularLocation>
</comment>
<dbReference type="FunFam" id="1.20.1250.20:FF:000196">
    <property type="entry name" value="MFS toxin efflux pump (AflT)"/>
    <property type="match status" value="1"/>
</dbReference>
<dbReference type="FunFam" id="1.20.1720.10:FF:000012">
    <property type="entry name" value="MFS toxin efflux pump (AflT)"/>
    <property type="match status" value="1"/>
</dbReference>
<keyword evidence="4 7" id="KW-1133">Transmembrane helix</keyword>
<dbReference type="PROSITE" id="PS50850">
    <property type="entry name" value="MFS"/>
    <property type="match status" value="1"/>
</dbReference>
<comment type="caution">
    <text evidence="9">The sequence shown here is derived from an EMBL/GenBank/DDBJ whole genome shotgun (WGS) entry which is preliminary data.</text>
</comment>
<protein>
    <recommendedName>
        <fullName evidence="8">Major facilitator superfamily (MFS) profile domain-containing protein</fullName>
    </recommendedName>
</protein>
<keyword evidence="5 7" id="KW-0472">Membrane</keyword>
<feature type="domain" description="Major facilitator superfamily (MFS) profile" evidence="8">
    <location>
        <begin position="53"/>
        <end position="541"/>
    </location>
</feature>
<feature type="transmembrane region" description="Helical" evidence="7">
    <location>
        <begin position="208"/>
        <end position="226"/>
    </location>
</feature>
<dbReference type="Gene3D" id="1.20.1250.20">
    <property type="entry name" value="MFS general substrate transporter like domains"/>
    <property type="match status" value="1"/>
</dbReference>
<feature type="transmembrane region" description="Helical" evidence="7">
    <location>
        <begin position="315"/>
        <end position="340"/>
    </location>
</feature>
<evidence type="ECO:0000259" key="8">
    <source>
        <dbReference type="PROSITE" id="PS50850"/>
    </source>
</evidence>
<feature type="transmembrane region" description="Helical" evidence="7">
    <location>
        <begin position="148"/>
        <end position="169"/>
    </location>
</feature>
<feature type="transmembrane region" description="Helical" evidence="7">
    <location>
        <begin position="276"/>
        <end position="294"/>
    </location>
</feature>
<feature type="transmembrane region" description="Helical" evidence="7">
    <location>
        <begin position="443"/>
        <end position="462"/>
    </location>
</feature>
<dbReference type="SUPFAM" id="SSF103473">
    <property type="entry name" value="MFS general substrate transporter"/>
    <property type="match status" value="1"/>
</dbReference>
<evidence type="ECO:0000313" key="10">
    <source>
        <dbReference type="Proteomes" id="UP001320420"/>
    </source>
</evidence>
<dbReference type="Pfam" id="PF07690">
    <property type="entry name" value="MFS_1"/>
    <property type="match status" value="1"/>
</dbReference>
<dbReference type="InterPro" id="IPR020846">
    <property type="entry name" value="MFS_dom"/>
</dbReference>
<keyword evidence="2" id="KW-0813">Transport</keyword>
<keyword evidence="3 7" id="KW-0812">Transmembrane</keyword>
<gene>
    <name evidence="9" type="ORF">SLS62_003757</name>
</gene>
<name>A0AAN9UXR8_9PEZI</name>
<dbReference type="GO" id="GO:0005886">
    <property type="term" value="C:plasma membrane"/>
    <property type="evidence" value="ECO:0007669"/>
    <property type="project" value="TreeGrafter"/>
</dbReference>
<dbReference type="InterPro" id="IPR011701">
    <property type="entry name" value="MFS"/>
</dbReference>
<dbReference type="PANTHER" id="PTHR23501">
    <property type="entry name" value="MAJOR FACILITATOR SUPERFAMILY"/>
    <property type="match status" value="1"/>
</dbReference>
<dbReference type="AlphaFoldDB" id="A0AAN9UXR8"/>
<feature type="transmembrane region" description="Helical" evidence="7">
    <location>
        <begin position="50"/>
        <end position="76"/>
    </location>
</feature>
<dbReference type="Proteomes" id="UP001320420">
    <property type="component" value="Unassembled WGS sequence"/>
</dbReference>
<evidence type="ECO:0000256" key="5">
    <source>
        <dbReference type="ARBA" id="ARBA00023136"/>
    </source>
</evidence>
<evidence type="ECO:0000256" key="6">
    <source>
        <dbReference type="SAM" id="MobiDB-lite"/>
    </source>
</evidence>
<evidence type="ECO:0000256" key="7">
    <source>
        <dbReference type="SAM" id="Phobius"/>
    </source>
</evidence>
<feature type="transmembrane region" description="Helical" evidence="7">
    <location>
        <begin position="181"/>
        <end position="202"/>
    </location>
</feature>
<evidence type="ECO:0000256" key="3">
    <source>
        <dbReference type="ARBA" id="ARBA00022692"/>
    </source>
</evidence>
<reference evidence="9 10" key="1">
    <citation type="submission" date="2024-02" db="EMBL/GenBank/DDBJ databases">
        <title>De novo assembly and annotation of 12 fungi associated with fruit tree decline syndrome in Ontario, Canada.</title>
        <authorList>
            <person name="Sulman M."/>
            <person name="Ellouze W."/>
            <person name="Ilyukhin E."/>
        </authorList>
    </citation>
    <scope>NUCLEOTIDE SEQUENCE [LARGE SCALE GENOMIC DNA]</scope>
    <source>
        <strain evidence="9 10">M11/M66-122</strain>
    </source>
</reference>
<feature type="transmembrane region" description="Helical" evidence="7">
    <location>
        <begin position="247"/>
        <end position="264"/>
    </location>
</feature>
<feature type="transmembrane region" description="Helical" evidence="7">
    <location>
        <begin position="88"/>
        <end position="105"/>
    </location>
</feature>
<sequence>MGEKTSDLQEAMAAHETDNRHDDVIPEKASHGLALEAAPMQPTKLNSIGFILTMVALALAVFCVALDNVIIVTAIPRITDDFHSVNDIGWYGSAYLLPTCAFQLVSGKLYSRYSAKWVFMSALIIFEVGSLITALAPTSVAFIVGRAISGVGAAALFSGALIIISLLVPPEKAPAFQGINGAMFGISSVVAPLIGGAFTDYVTWRWCFYINLPIGGVAGVIVIFFLHIQPPRKTQLPFFQLLQKFDPLGTVLFLPSIICLLLVLESGGGDWAWNDWRSIFLLVLFGVLLIAFGVDQFFMGEDATIPPRIGKQRTVAATSFFILCTFGSFTNNIYFIPLYFQAVKGTTAEGSGIYMIPLIVSNVVMLLLTGIITSKWGHYVPFFIGCSVLSSIGCGLITTWDVDTPTGQWVGYQILEGIGTGMALQLPPIAVQSALPNADISTGIATVIMLEFFGAAIFVSVGNNLFNTRLFRSIEALNIPNLDTANVVQSGATTLRQLVPAEYLQDVLVAYNDSLRWAFRISLILACLSILGAVGMEWKKIKGHEKVEHGVSNGSSTSDN</sequence>
<dbReference type="CDD" id="cd17502">
    <property type="entry name" value="MFS_Azr1_MDR_like"/>
    <property type="match status" value="1"/>
</dbReference>
<organism evidence="9 10">
    <name type="scientific">Diatrype stigma</name>
    <dbReference type="NCBI Taxonomy" id="117547"/>
    <lineage>
        <taxon>Eukaryota</taxon>
        <taxon>Fungi</taxon>
        <taxon>Dikarya</taxon>
        <taxon>Ascomycota</taxon>
        <taxon>Pezizomycotina</taxon>
        <taxon>Sordariomycetes</taxon>
        <taxon>Xylariomycetidae</taxon>
        <taxon>Xylariales</taxon>
        <taxon>Diatrypaceae</taxon>
        <taxon>Diatrype</taxon>
    </lineage>
</organism>
<feature type="region of interest" description="Disordered" evidence="6">
    <location>
        <begin position="1"/>
        <end position="21"/>
    </location>
</feature>
<feature type="transmembrane region" description="Helical" evidence="7">
    <location>
        <begin position="517"/>
        <end position="536"/>
    </location>
</feature>
<feature type="transmembrane region" description="Helical" evidence="7">
    <location>
        <begin position="352"/>
        <end position="372"/>
    </location>
</feature>
<proteinExistence type="predicted"/>
<feature type="transmembrane region" description="Helical" evidence="7">
    <location>
        <begin position="117"/>
        <end position="136"/>
    </location>
</feature>
<evidence type="ECO:0000256" key="4">
    <source>
        <dbReference type="ARBA" id="ARBA00022989"/>
    </source>
</evidence>
<dbReference type="EMBL" id="JAKJXP020000022">
    <property type="protein sequence ID" value="KAK7754180.1"/>
    <property type="molecule type" value="Genomic_DNA"/>
</dbReference>
<evidence type="ECO:0000256" key="2">
    <source>
        <dbReference type="ARBA" id="ARBA00022448"/>
    </source>
</evidence>